<evidence type="ECO:0000256" key="1">
    <source>
        <dbReference type="ARBA" id="ARBA00022475"/>
    </source>
</evidence>
<evidence type="ECO:0000256" key="5">
    <source>
        <dbReference type="SAM" id="Phobius"/>
    </source>
</evidence>
<evidence type="ECO:0000256" key="3">
    <source>
        <dbReference type="ARBA" id="ARBA00022989"/>
    </source>
</evidence>
<gene>
    <name evidence="6" type="ORF">APT59_07600</name>
</gene>
<reference evidence="6 7" key="1">
    <citation type="submission" date="2016-01" db="EMBL/GenBank/DDBJ databases">
        <title>Annotation of Pseudomonas oryzihabitans USDA-ARS-USMARC-56511.</title>
        <authorList>
            <person name="Harhay G.P."/>
            <person name="Harhay D.M."/>
            <person name="Smith T.P.L."/>
            <person name="Bono J.L."/>
            <person name="Heaton M.P."/>
            <person name="Clawson M.L."/>
            <person name="Chitko-Mckown C.G."/>
            <person name="Capik S.F."/>
            <person name="DeDonder K.D."/>
            <person name="Apley M.D."/>
            <person name="Lubbers B.V."/>
            <person name="White B.J."/>
            <person name="Larson R.L."/>
        </authorList>
    </citation>
    <scope>NUCLEOTIDE SEQUENCE [LARGE SCALE GENOMIC DNA]</scope>
    <source>
        <strain evidence="6 7">USDA-ARS-USMARC-56511</strain>
    </source>
</reference>
<keyword evidence="4 5" id="KW-0472">Membrane</keyword>
<keyword evidence="2 5" id="KW-0812">Transmembrane</keyword>
<dbReference type="OrthoDB" id="7021192at2"/>
<proteinExistence type="predicted"/>
<dbReference type="Pfam" id="PF07869">
    <property type="entry name" value="DUF1656"/>
    <property type="match status" value="1"/>
</dbReference>
<keyword evidence="3 5" id="KW-1133">Transmembrane helix</keyword>
<organism evidence="6 7">
    <name type="scientific">Pseudomonas oryzihabitans</name>
    <dbReference type="NCBI Taxonomy" id="47885"/>
    <lineage>
        <taxon>Bacteria</taxon>
        <taxon>Pseudomonadati</taxon>
        <taxon>Pseudomonadota</taxon>
        <taxon>Gammaproteobacteria</taxon>
        <taxon>Pseudomonadales</taxon>
        <taxon>Pseudomonadaceae</taxon>
        <taxon>Pseudomonas</taxon>
    </lineage>
</organism>
<evidence type="ECO:0000313" key="6">
    <source>
        <dbReference type="EMBL" id="ALZ84084.1"/>
    </source>
</evidence>
<dbReference type="KEGG" id="por:APT59_07600"/>
<dbReference type="InterPro" id="IPR012451">
    <property type="entry name" value="DUF1656"/>
</dbReference>
<evidence type="ECO:0000256" key="4">
    <source>
        <dbReference type="ARBA" id="ARBA00023136"/>
    </source>
</evidence>
<feature type="transmembrane region" description="Helical" evidence="5">
    <location>
        <begin position="12"/>
        <end position="34"/>
    </location>
</feature>
<keyword evidence="1" id="KW-1003">Cell membrane</keyword>
<dbReference type="EMBL" id="CP013987">
    <property type="protein sequence ID" value="ALZ84084.1"/>
    <property type="molecule type" value="Genomic_DNA"/>
</dbReference>
<feature type="transmembrane region" description="Helical" evidence="5">
    <location>
        <begin position="46"/>
        <end position="66"/>
    </location>
</feature>
<sequence>MNLHEWAIGGVYLGPLFVYGVLALLLTALSMWLLQRSRLGRQLWHSALFGCALFVLWLAGIVAVLAT</sequence>
<name>A0A0U4WY88_9PSED</name>
<evidence type="ECO:0000256" key="2">
    <source>
        <dbReference type="ARBA" id="ARBA00022692"/>
    </source>
</evidence>
<dbReference type="AlphaFoldDB" id="A0A0U4WY88"/>
<evidence type="ECO:0000313" key="7">
    <source>
        <dbReference type="Proteomes" id="UP000064137"/>
    </source>
</evidence>
<dbReference type="Proteomes" id="UP000064137">
    <property type="component" value="Chromosome"/>
</dbReference>
<dbReference type="RefSeq" id="WP_059314296.1">
    <property type="nucleotide sequence ID" value="NZ_CP013987.1"/>
</dbReference>
<accession>A0A0U4WY88</accession>
<protein>
    <submittedName>
        <fullName evidence="6">Transporter</fullName>
    </submittedName>
</protein>